<evidence type="ECO:0000256" key="8">
    <source>
        <dbReference type="SAM" id="Phobius"/>
    </source>
</evidence>
<sequence length="528" mass="57789">MKIPNNLLHCKPGWKGALCDECETHPSCLRGYCTLPGTCICNEGWGGQFCNQDLIYCTHHKPCKNNGTCFNTGEGYYTCKCEPGYFGDNCENEITTCMDNPCANNGKCIDEISKNTYRCECPPGWKGKNCQQQIITCSEKPCMNNGKCLPRNNGFHCDCTQGFGGQTSRNSTGGYRCDCIGDYIGDRCELYDLCATNPCENGGTCLLKGNQFQCKCKPGFIGSMCSDEVNLCIAKPCANGGTCRNLDNDYQCTCRSGFTGKDCSIDIDECSSAPCKNGGTCVNRINSFECLCPHGYEGKECEFESYSASYGAQLYDTQSSSMNKDDGLSSGQVVLIAILSVAMPVVAVIAACVVVCIKRKRKRDQDKHDAEARKQNEQNATAHHHIHTHRGSNSGLPFDNSNPNIIKNTWDKSVNNMSSSNASVEDTLLNSSLYGAGTYSDNNNANGEAFMVVPSLQRVKSQKQLNTDPTLMHNHRASQMLSQQQSQQAHLMDSKRLSVWVVWVMVSNVTNSNNNSGGVNKMEPLAVV</sequence>
<dbReference type="GO" id="GO:0048666">
    <property type="term" value="P:neuron development"/>
    <property type="evidence" value="ECO:0007669"/>
    <property type="project" value="UniProtKB-ARBA"/>
</dbReference>
<evidence type="ECO:0000256" key="1">
    <source>
        <dbReference type="ARBA" id="ARBA00022536"/>
    </source>
</evidence>
<dbReference type="PROSITE" id="PS00010">
    <property type="entry name" value="ASX_HYDROXYL"/>
    <property type="match status" value="2"/>
</dbReference>
<feature type="transmembrane region" description="Helical" evidence="8">
    <location>
        <begin position="333"/>
        <end position="357"/>
    </location>
</feature>
<keyword evidence="2" id="KW-0732">Signal</keyword>
<dbReference type="SMART" id="SM00179">
    <property type="entry name" value="EGF_CA"/>
    <property type="match status" value="6"/>
</dbReference>
<dbReference type="CDD" id="cd00054">
    <property type="entry name" value="EGF_CA"/>
    <property type="match status" value="6"/>
</dbReference>
<keyword evidence="3" id="KW-0677">Repeat</keyword>
<dbReference type="EnsemblMetazoa" id="MESCA003447-RA">
    <property type="protein sequence ID" value="MESCA003447-PA"/>
    <property type="gene ID" value="MESCA003447"/>
</dbReference>
<dbReference type="FunFam" id="2.10.25.10:FF:000230">
    <property type="entry name" value="Delta-like protein"/>
    <property type="match status" value="2"/>
</dbReference>
<feature type="domain" description="EGF-like" evidence="9">
    <location>
        <begin position="93"/>
        <end position="131"/>
    </location>
</feature>
<dbReference type="GO" id="GO:0007219">
    <property type="term" value="P:Notch signaling pathway"/>
    <property type="evidence" value="ECO:0007669"/>
    <property type="project" value="TreeGrafter"/>
</dbReference>
<feature type="compositionally biased region" description="Basic and acidic residues" evidence="7">
    <location>
        <begin position="364"/>
        <end position="376"/>
    </location>
</feature>
<evidence type="ECO:0000256" key="2">
    <source>
        <dbReference type="ARBA" id="ARBA00022729"/>
    </source>
</evidence>
<comment type="caution">
    <text evidence="6">Lacks conserved residue(s) required for the propagation of feature annotation.</text>
</comment>
<dbReference type="GO" id="GO:0005112">
    <property type="term" value="F:Notch binding"/>
    <property type="evidence" value="ECO:0007669"/>
    <property type="project" value="TreeGrafter"/>
</dbReference>
<keyword evidence="11" id="KW-1185">Reference proteome</keyword>
<dbReference type="SUPFAM" id="SSF57196">
    <property type="entry name" value="EGF/Laminin"/>
    <property type="match status" value="3"/>
</dbReference>
<evidence type="ECO:0000313" key="11">
    <source>
        <dbReference type="Proteomes" id="UP000015102"/>
    </source>
</evidence>
<dbReference type="AlphaFoldDB" id="T1GJ08"/>
<dbReference type="PROSITE" id="PS00022">
    <property type="entry name" value="EGF_1"/>
    <property type="match status" value="5"/>
</dbReference>
<dbReference type="Proteomes" id="UP000015102">
    <property type="component" value="Unassembled WGS sequence"/>
</dbReference>
<dbReference type="SMART" id="SM00181">
    <property type="entry name" value="EGF"/>
    <property type="match status" value="7"/>
</dbReference>
<dbReference type="PROSITE" id="PS01187">
    <property type="entry name" value="EGF_CA"/>
    <property type="match status" value="1"/>
</dbReference>
<reference evidence="11" key="1">
    <citation type="submission" date="2013-02" db="EMBL/GenBank/DDBJ databases">
        <authorList>
            <person name="Hughes D."/>
        </authorList>
    </citation>
    <scope>NUCLEOTIDE SEQUENCE</scope>
    <source>
        <strain>Durham</strain>
        <strain evidence="11">NC isolate 2 -- Noor lab</strain>
    </source>
</reference>
<keyword evidence="8" id="KW-1133">Transmembrane helix</keyword>
<evidence type="ECO:0000256" key="6">
    <source>
        <dbReference type="PROSITE-ProRule" id="PRU00076"/>
    </source>
</evidence>
<feature type="disulfide bond" evidence="6">
    <location>
        <begin position="121"/>
        <end position="130"/>
    </location>
</feature>
<evidence type="ECO:0000259" key="9">
    <source>
        <dbReference type="PROSITE" id="PS50026"/>
    </source>
</evidence>
<dbReference type="STRING" id="36166.T1GJ08"/>
<dbReference type="GO" id="GO:0005509">
    <property type="term" value="F:calcium ion binding"/>
    <property type="evidence" value="ECO:0007669"/>
    <property type="project" value="InterPro"/>
</dbReference>
<dbReference type="GO" id="GO:0005886">
    <property type="term" value="C:plasma membrane"/>
    <property type="evidence" value="ECO:0007669"/>
    <property type="project" value="UniProtKB-ARBA"/>
</dbReference>
<evidence type="ECO:0000256" key="3">
    <source>
        <dbReference type="ARBA" id="ARBA00022737"/>
    </source>
</evidence>
<dbReference type="InterPro" id="IPR018097">
    <property type="entry name" value="EGF_Ca-bd_CS"/>
</dbReference>
<dbReference type="Gene3D" id="2.10.25.10">
    <property type="entry name" value="Laminin"/>
    <property type="match status" value="7"/>
</dbReference>
<name>T1GJ08_MEGSC</name>
<dbReference type="HOGENOM" id="CLU_516098_0_0_1"/>
<feature type="domain" description="EGF-like" evidence="9">
    <location>
        <begin position="228"/>
        <end position="264"/>
    </location>
</feature>
<accession>T1GJ08</accession>
<feature type="disulfide bond" evidence="6">
    <location>
        <begin position="216"/>
        <end position="225"/>
    </location>
</feature>
<evidence type="ECO:0000256" key="4">
    <source>
        <dbReference type="ARBA" id="ARBA00023157"/>
    </source>
</evidence>
<feature type="disulfide bond" evidence="6">
    <location>
        <begin position="254"/>
        <end position="263"/>
    </location>
</feature>
<dbReference type="EMBL" id="CAQQ02033189">
    <property type="status" value="NOT_ANNOTATED_CDS"/>
    <property type="molecule type" value="Genomic_DNA"/>
</dbReference>
<dbReference type="OMA" id="NCENEIT"/>
<dbReference type="FunFam" id="2.10.25.10:FF:000061">
    <property type="entry name" value="Delta-like protein"/>
    <property type="match status" value="1"/>
</dbReference>
<reference evidence="10" key="2">
    <citation type="submission" date="2015-06" db="UniProtKB">
        <authorList>
            <consortium name="EnsemblMetazoa"/>
        </authorList>
    </citation>
    <scope>IDENTIFICATION</scope>
</reference>
<feature type="disulfide bond" evidence="6">
    <location>
        <begin position="81"/>
        <end position="90"/>
    </location>
</feature>
<dbReference type="PROSITE" id="PS50026">
    <property type="entry name" value="EGF_3"/>
    <property type="match status" value="6"/>
</dbReference>
<dbReference type="Pfam" id="PF21700">
    <property type="entry name" value="EGF_DL_JAG"/>
    <property type="match status" value="1"/>
</dbReference>
<feature type="disulfide bond" evidence="6">
    <location>
        <begin position="292"/>
        <end position="301"/>
    </location>
</feature>
<dbReference type="GO" id="GO:0042063">
    <property type="term" value="P:gliogenesis"/>
    <property type="evidence" value="ECO:0007669"/>
    <property type="project" value="UniProtKB-ARBA"/>
</dbReference>
<dbReference type="InterPro" id="IPR000152">
    <property type="entry name" value="EGF-type_Asp/Asn_hydroxyl_site"/>
</dbReference>
<dbReference type="InterPro" id="IPR000742">
    <property type="entry name" value="EGF"/>
</dbReference>
<evidence type="ECO:0000256" key="5">
    <source>
        <dbReference type="ARBA" id="ARBA00023180"/>
    </source>
</evidence>
<feature type="domain" description="EGF-like" evidence="9">
    <location>
        <begin position="133"/>
        <end position="169"/>
    </location>
</feature>
<dbReference type="PANTHER" id="PTHR12916:SF10">
    <property type="entry name" value="NEUROGENIC LOCUS NOTCH HOMOLOG PROTEIN 2 PRECURSOR"/>
    <property type="match status" value="1"/>
</dbReference>
<keyword evidence="8" id="KW-0472">Membrane</keyword>
<keyword evidence="4 6" id="KW-1015">Disulfide bond</keyword>
<organism evidence="10 11">
    <name type="scientific">Megaselia scalaris</name>
    <name type="common">Humpbacked fly</name>
    <name type="synonym">Phora scalaris</name>
    <dbReference type="NCBI Taxonomy" id="36166"/>
    <lineage>
        <taxon>Eukaryota</taxon>
        <taxon>Metazoa</taxon>
        <taxon>Ecdysozoa</taxon>
        <taxon>Arthropoda</taxon>
        <taxon>Hexapoda</taxon>
        <taxon>Insecta</taxon>
        <taxon>Pterygota</taxon>
        <taxon>Neoptera</taxon>
        <taxon>Endopterygota</taxon>
        <taxon>Diptera</taxon>
        <taxon>Brachycera</taxon>
        <taxon>Muscomorpha</taxon>
        <taxon>Platypezoidea</taxon>
        <taxon>Phoridae</taxon>
        <taxon>Megaseliini</taxon>
        <taxon>Megaselia</taxon>
    </lineage>
</organism>
<evidence type="ECO:0000256" key="7">
    <source>
        <dbReference type="SAM" id="MobiDB-lite"/>
    </source>
</evidence>
<dbReference type="FunFam" id="2.10.25.10:FF:000327">
    <property type="entry name" value="neurogenic locus notch homolog protein 4"/>
    <property type="match status" value="1"/>
</dbReference>
<feature type="compositionally biased region" description="Polar residues" evidence="7">
    <location>
        <begin position="391"/>
        <end position="400"/>
    </location>
</feature>
<protein>
    <recommendedName>
        <fullName evidence="9">EGF-like domain-containing protein</fullName>
    </recommendedName>
</protein>
<feature type="domain" description="EGF-like" evidence="9">
    <location>
        <begin position="266"/>
        <end position="302"/>
    </location>
</feature>
<dbReference type="Pfam" id="PF00008">
    <property type="entry name" value="EGF"/>
    <property type="match status" value="6"/>
</dbReference>
<keyword evidence="1 6" id="KW-0245">EGF-like domain</keyword>
<feature type="domain" description="EGF-like" evidence="9">
    <location>
        <begin position="190"/>
        <end position="226"/>
    </location>
</feature>
<dbReference type="PANTHER" id="PTHR12916">
    <property type="entry name" value="CYTOCHROME C OXIDASE POLYPEPTIDE VIC-2"/>
    <property type="match status" value="1"/>
</dbReference>
<dbReference type="SUPFAM" id="SSF57184">
    <property type="entry name" value="Growth factor receptor domain"/>
    <property type="match status" value="1"/>
</dbReference>
<dbReference type="FunFam" id="2.10.25.10:FF:000064">
    <property type="entry name" value="Delta-like protein"/>
    <property type="match status" value="1"/>
</dbReference>
<proteinExistence type="predicted"/>
<feature type="disulfide bond" evidence="6">
    <location>
        <begin position="102"/>
        <end position="119"/>
    </location>
</feature>
<dbReference type="PROSITE" id="PS01186">
    <property type="entry name" value="EGF_2"/>
    <property type="match status" value="5"/>
</dbReference>
<dbReference type="PRINTS" id="PR00010">
    <property type="entry name" value="EGFBLOOD"/>
</dbReference>
<evidence type="ECO:0000313" key="10">
    <source>
        <dbReference type="EnsemblMetazoa" id="MESCA003447-PA"/>
    </source>
</evidence>
<dbReference type="InterPro" id="IPR001881">
    <property type="entry name" value="EGF-like_Ca-bd_dom"/>
</dbReference>
<feature type="region of interest" description="Disordered" evidence="7">
    <location>
        <begin position="364"/>
        <end position="400"/>
    </location>
</feature>
<keyword evidence="8" id="KW-0812">Transmembrane</keyword>
<feature type="domain" description="EGF-like" evidence="9">
    <location>
        <begin position="53"/>
        <end position="91"/>
    </location>
</feature>
<dbReference type="GO" id="GO:0000902">
    <property type="term" value="P:cell morphogenesis"/>
    <property type="evidence" value="ECO:0007669"/>
    <property type="project" value="UniProtKB-ARBA"/>
</dbReference>
<dbReference type="InterPro" id="IPR009030">
    <property type="entry name" value="Growth_fac_rcpt_cys_sf"/>
</dbReference>
<keyword evidence="5" id="KW-0325">Glycoprotein</keyword>